<organism evidence="2 3">
    <name type="scientific">Spinacia oleracea</name>
    <name type="common">Spinach</name>
    <dbReference type="NCBI Taxonomy" id="3562"/>
    <lineage>
        <taxon>Eukaryota</taxon>
        <taxon>Viridiplantae</taxon>
        <taxon>Streptophyta</taxon>
        <taxon>Embryophyta</taxon>
        <taxon>Tracheophyta</taxon>
        <taxon>Spermatophyta</taxon>
        <taxon>Magnoliopsida</taxon>
        <taxon>eudicotyledons</taxon>
        <taxon>Gunneridae</taxon>
        <taxon>Pentapetalae</taxon>
        <taxon>Caryophyllales</taxon>
        <taxon>Chenopodiaceae</taxon>
        <taxon>Chenopodioideae</taxon>
        <taxon>Anserineae</taxon>
        <taxon>Spinacia</taxon>
    </lineage>
</organism>
<evidence type="ECO:0000259" key="1">
    <source>
        <dbReference type="PROSITE" id="PS51186"/>
    </source>
</evidence>
<dbReference type="InterPro" id="IPR000182">
    <property type="entry name" value="GNAT_dom"/>
</dbReference>
<accession>A0A9R0IDF7</accession>
<dbReference type="KEGG" id="soe:110785900"/>
<dbReference type="InterPro" id="IPR051556">
    <property type="entry name" value="N-term/lysine_N-AcTrnsfr"/>
</dbReference>
<protein>
    <submittedName>
        <fullName evidence="3">GCN5-related N-acetyltransferase 10, chloroplastic isoform X1</fullName>
    </submittedName>
</protein>
<dbReference type="AlphaFoldDB" id="A0A9R0IDF7"/>
<dbReference type="SUPFAM" id="SSF55729">
    <property type="entry name" value="Acyl-CoA N-acyltransferases (Nat)"/>
    <property type="match status" value="1"/>
</dbReference>
<dbReference type="GO" id="GO:0007064">
    <property type="term" value="P:mitotic sister chromatid cohesion"/>
    <property type="evidence" value="ECO:0000318"/>
    <property type="project" value="GO_Central"/>
</dbReference>
<dbReference type="RefSeq" id="XP_056693668.1">
    <property type="nucleotide sequence ID" value="XM_056837690.1"/>
</dbReference>
<evidence type="ECO:0000313" key="3">
    <source>
        <dbReference type="RefSeq" id="XP_056693668.1"/>
    </source>
</evidence>
<reference evidence="3" key="2">
    <citation type="submission" date="2025-08" db="UniProtKB">
        <authorList>
            <consortium name="RefSeq"/>
        </authorList>
    </citation>
    <scope>IDENTIFICATION</scope>
    <source>
        <tissue evidence="3">Leaf</tissue>
    </source>
</reference>
<reference evidence="2" key="1">
    <citation type="journal article" date="2021" name="Nat. Commun.">
        <title>Genomic analyses provide insights into spinach domestication and the genetic basis of agronomic traits.</title>
        <authorList>
            <person name="Cai X."/>
            <person name="Sun X."/>
            <person name="Xu C."/>
            <person name="Sun H."/>
            <person name="Wang X."/>
            <person name="Ge C."/>
            <person name="Zhang Z."/>
            <person name="Wang Q."/>
            <person name="Fei Z."/>
            <person name="Jiao C."/>
            <person name="Wang Q."/>
        </authorList>
    </citation>
    <scope>NUCLEOTIDE SEQUENCE [LARGE SCALE GENOMIC DNA]</scope>
    <source>
        <strain evidence="2">cv. Varoflay</strain>
    </source>
</reference>
<dbReference type="Gene3D" id="3.40.630.30">
    <property type="match status" value="1"/>
</dbReference>
<dbReference type="GeneID" id="110785900"/>
<dbReference type="PANTHER" id="PTHR42919">
    <property type="entry name" value="N-ALPHA-ACETYLTRANSFERASE"/>
    <property type="match status" value="1"/>
</dbReference>
<dbReference type="Pfam" id="PF00583">
    <property type="entry name" value="Acetyltransf_1"/>
    <property type="match status" value="1"/>
</dbReference>
<dbReference type="GO" id="GO:0008080">
    <property type="term" value="F:N-acetyltransferase activity"/>
    <property type="evidence" value="ECO:0000318"/>
    <property type="project" value="GO_Central"/>
</dbReference>
<sequence>MMANLQANHQIISIYRKLSNFGELKLHPIVITTSLVLQKQKSFRNGLFKVACSSITDNSSSSSGGGGSALVQQSPPITDEELGMMIDQTAGRNDDNMGIEYLVREYGWKVRRMAEDKSEMRKVAHIQAEAFHDPSPFFDDWFFNFFKAEVLAGLLYRLRNSPPDRYACLVAEPAKEYDMDASMDSQAQHEQHQLVGVVDITVLRDSDVMQHLQGAPEYLYVSGIAVSNNFRRQKVASVLLQACEVTAVLWGHEYLVLRAYEDDWGARTLYTNAGYKLVSTDPFYVTWIGRKRRILMIKRCC</sequence>
<dbReference type="InterPro" id="IPR016181">
    <property type="entry name" value="Acyl_CoA_acyltransferase"/>
</dbReference>
<gene>
    <name evidence="3" type="primary">LOC110785900</name>
</gene>
<name>A0A9R0IDF7_SPIOL</name>
<keyword evidence="2" id="KW-1185">Reference proteome</keyword>
<dbReference type="CDD" id="cd04301">
    <property type="entry name" value="NAT_SF"/>
    <property type="match status" value="1"/>
</dbReference>
<dbReference type="GO" id="GO:0031415">
    <property type="term" value="C:NatA complex"/>
    <property type="evidence" value="ECO:0000318"/>
    <property type="project" value="GO_Central"/>
</dbReference>
<dbReference type="PANTHER" id="PTHR42919:SF20">
    <property type="entry name" value="GCN5-RELATED N-ACETYLTRANSFERASE 10, CHLOROPLASTIC"/>
    <property type="match status" value="1"/>
</dbReference>
<evidence type="ECO:0000313" key="2">
    <source>
        <dbReference type="Proteomes" id="UP000813463"/>
    </source>
</evidence>
<dbReference type="PROSITE" id="PS51186">
    <property type="entry name" value="GNAT"/>
    <property type="match status" value="1"/>
</dbReference>
<dbReference type="Proteomes" id="UP000813463">
    <property type="component" value="Chromosome 2"/>
</dbReference>
<feature type="domain" description="N-acetyltransferase" evidence="1">
    <location>
        <begin position="156"/>
        <end position="301"/>
    </location>
</feature>
<proteinExistence type="predicted"/>